<reference evidence="1 2" key="1">
    <citation type="submission" date="2020-03" db="EMBL/GenBank/DDBJ databases">
        <title>Roseomonas selenitidurans sp. nov. isolated from urban soil.</title>
        <authorList>
            <person name="Liu H."/>
        </authorList>
    </citation>
    <scope>NUCLEOTIDE SEQUENCE [LARGE SCALE GENOMIC DNA]</scope>
    <source>
        <strain evidence="1 2">BU-1</strain>
    </source>
</reference>
<keyword evidence="2" id="KW-1185">Reference proteome</keyword>
<dbReference type="RefSeq" id="WP_168034114.1">
    <property type="nucleotide sequence ID" value="NZ_JAAVNE010000044.1"/>
</dbReference>
<evidence type="ECO:0000313" key="2">
    <source>
        <dbReference type="Proteomes" id="UP000787635"/>
    </source>
</evidence>
<dbReference type="EMBL" id="JAAVNE010000044">
    <property type="protein sequence ID" value="NKC33386.1"/>
    <property type="molecule type" value="Genomic_DNA"/>
</dbReference>
<dbReference type="Proteomes" id="UP000787635">
    <property type="component" value="Unassembled WGS sequence"/>
</dbReference>
<evidence type="ECO:0000313" key="1">
    <source>
        <dbReference type="EMBL" id="NKC33386.1"/>
    </source>
</evidence>
<comment type="caution">
    <text evidence="1">The sequence shown here is derived from an EMBL/GenBank/DDBJ whole genome shotgun (WGS) entry which is preliminary data.</text>
</comment>
<protein>
    <submittedName>
        <fullName evidence="1">Uncharacterized protein</fullName>
    </submittedName>
</protein>
<gene>
    <name evidence="1" type="ORF">HEQ75_21170</name>
</gene>
<name>A0ABX1E8L4_9PROT</name>
<organism evidence="1 2">
    <name type="scientific">Falsiroseomonas selenitidurans</name>
    <dbReference type="NCBI Taxonomy" id="2716335"/>
    <lineage>
        <taxon>Bacteria</taxon>
        <taxon>Pseudomonadati</taxon>
        <taxon>Pseudomonadota</taxon>
        <taxon>Alphaproteobacteria</taxon>
        <taxon>Acetobacterales</taxon>
        <taxon>Roseomonadaceae</taxon>
        <taxon>Falsiroseomonas</taxon>
    </lineage>
</organism>
<accession>A0ABX1E8L4</accession>
<sequence>MESPTPGNNTGTRGGVSAWQHDPRLFSVPRLPNPLLPAFTAGRLRALLTAAADARRHGDHGAADLLEHDALLAVRVTARQQPWGAMA</sequence>
<proteinExistence type="predicted"/>